<keyword evidence="1" id="KW-0802">TPR repeat</keyword>
<proteinExistence type="predicted"/>
<dbReference type="SMART" id="SM00028">
    <property type="entry name" value="TPR"/>
    <property type="match status" value="4"/>
</dbReference>
<accession>A0ABX0XDI4</accession>
<evidence type="ECO:0000256" key="2">
    <source>
        <dbReference type="SAM" id="SignalP"/>
    </source>
</evidence>
<sequence length="516" mass="55896">MRLSLLLLFGLLSLSAVAQETLTVAQVQRQRAFIEAKQQALLGKTDDAIAAFEELVDAEGGDDAIQFELGRLYRAKEQPNAAIEHVQKAYAARNNDIYAVFLATLYQEAGRHGEGAALYGKLRKADPTNEALYFEEAAFLVRAQDIKGAIGVYNELEERTGVNAELARLKHSLYLGSGDAKRAEKELVALVEAQPYLTEHRHLLAGFYTAQNDKKSAEKVYEEILRREPSDVRAQLALQNTASSASPGGESDDELMALLGRADVGIDLKIGKLLPLVQQIARSLVPGEVGRAVSLATELRRVHPDEPKATALLGDIYFQTDQLNEAADAYIATLALDDNVYPVWEQLLGTLYLANRSVDLRKYAEEALDLYPNRPAVYVHYAIGEAMRADFAEANALLDQAKLMVSSQAEATRSLDELSRAFLALAGTSSTDAINKNVLPGGPTGPVALLIDNGKNLSELKKYDSPSNTNALYLELLGDQLSAAGDSDAATRAYGRAKAAGSTSKELARKASKIGS</sequence>
<dbReference type="PANTHER" id="PTHR12558:SF47">
    <property type="entry name" value="LIPOPOLYSACCHARIDE ASSEMBLY PROTEIN B"/>
    <property type="match status" value="1"/>
</dbReference>
<dbReference type="PANTHER" id="PTHR12558">
    <property type="entry name" value="CELL DIVISION CYCLE 16,23,27"/>
    <property type="match status" value="1"/>
</dbReference>
<dbReference type="Pfam" id="PF13432">
    <property type="entry name" value="TPR_16"/>
    <property type="match status" value="2"/>
</dbReference>
<organism evidence="3 4">
    <name type="scientific">Neolewinella antarctica</name>
    <dbReference type="NCBI Taxonomy" id="442734"/>
    <lineage>
        <taxon>Bacteria</taxon>
        <taxon>Pseudomonadati</taxon>
        <taxon>Bacteroidota</taxon>
        <taxon>Saprospiria</taxon>
        <taxon>Saprospirales</taxon>
        <taxon>Lewinellaceae</taxon>
        <taxon>Neolewinella</taxon>
    </lineage>
</organism>
<dbReference type="RefSeq" id="WP_168038193.1">
    <property type="nucleotide sequence ID" value="NZ_JAATJH010000004.1"/>
</dbReference>
<dbReference type="Proteomes" id="UP000770785">
    <property type="component" value="Unassembled WGS sequence"/>
</dbReference>
<gene>
    <name evidence="3" type="ORF">GGR27_002780</name>
</gene>
<keyword evidence="4" id="KW-1185">Reference proteome</keyword>
<dbReference type="EMBL" id="JAATJH010000004">
    <property type="protein sequence ID" value="NJC27267.1"/>
    <property type="molecule type" value="Genomic_DNA"/>
</dbReference>
<dbReference type="Gene3D" id="1.25.40.10">
    <property type="entry name" value="Tetratricopeptide repeat domain"/>
    <property type="match status" value="3"/>
</dbReference>
<comment type="caution">
    <text evidence="3">The sequence shown here is derived from an EMBL/GenBank/DDBJ whole genome shotgun (WGS) entry which is preliminary data.</text>
</comment>
<feature type="signal peptide" evidence="2">
    <location>
        <begin position="1"/>
        <end position="18"/>
    </location>
</feature>
<reference evidence="3 4" key="1">
    <citation type="submission" date="2020-03" db="EMBL/GenBank/DDBJ databases">
        <title>Genomic Encyclopedia of Type Strains, Phase IV (KMG-IV): sequencing the most valuable type-strain genomes for metagenomic binning, comparative biology and taxonomic classification.</title>
        <authorList>
            <person name="Goeker M."/>
        </authorList>
    </citation>
    <scope>NUCLEOTIDE SEQUENCE [LARGE SCALE GENOMIC DNA]</scope>
    <source>
        <strain evidence="3 4">DSM 105096</strain>
    </source>
</reference>
<evidence type="ECO:0000313" key="3">
    <source>
        <dbReference type="EMBL" id="NJC27267.1"/>
    </source>
</evidence>
<evidence type="ECO:0000313" key="4">
    <source>
        <dbReference type="Proteomes" id="UP000770785"/>
    </source>
</evidence>
<dbReference type="PROSITE" id="PS50005">
    <property type="entry name" value="TPR"/>
    <property type="match status" value="1"/>
</dbReference>
<protein>
    <submittedName>
        <fullName evidence="3">Tetratricopeptide (TPR) repeat protein</fullName>
    </submittedName>
</protein>
<dbReference type="SUPFAM" id="SSF48452">
    <property type="entry name" value="TPR-like"/>
    <property type="match status" value="2"/>
</dbReference>
<evidence type="ECO:0000256" key="1">
    <source>
        <dbReference type="PROSITE-ProRule" id="PRU00339"/>
    </source>
</evidence>
<dbReference type="InterPro" id="IPR019734">
    <property type="entry name" value="TPR_rpt"/>
</dbReference>
<dbReference type="InterPro" id="IPR011990">
    <property type="entry name" value="TPR-like_helical_dom_sf"/>
</dbReference>
<keyword evidence="2" id="KW-0732">Signal</keyword>
<feature type="repeat" description="TPR" evidence="1">
    <location>
        <begin position="307"/>
        <end position="340"/>
    </location>
</feature>
<name>A0ABX0XDI4_9BACT</name>
<feature type="chain" id="PRO_5046403535" evidence="2">
    <location>
        <begin position="19"/>
        <end position="516"/>
    </location>
</feature>